<dbReference type="OrthoDB" id="9800600at2"/>
<dbReference type="Pfam" id="PF08327">
    <property type="entry name" value="AHSA1"/>
    <property type="match status" value="1"/>
</dbReference>
<evidence type="ECO:0000313" key="3">
    <source>
        <dbReference type="EMBL" id="TXD39818.1"/>
    </source>
</evidence>
<dbReference type="CDD" id="cd06587">
    <property type="entry name" value="VOC"/>
    <property type="match status" value="1"/>
</dbReference>
<dbReference type="Pfam" id="PF18029">
    <property type="entry name" value="Glyoxalase_6"/>
    <property type="match status" value="1"/>
</dbReference>
<protein>
    <recommendedName>
        <fullName evidence="2">VOC domain-containing protein</fullName>
    </recommendedName>
</protein>
<evidence type="ECO:0000259" key="2">
    <source>
        <dbReference type="PROSITE" id="PS51819"/>
    </source>
</evidence>
<dbReference type="Proteomes" id="UP000321046">
    <property type="component" value="Unassembled WGS sequence"/>
</dbReference>
<evidence type="ECO:0000256" key="1">
    <source>
        <dbReference type="ARBA" id="ARBA00006817"/>
    </source>
</evidence>
<organism evidence="3 4">
    <name type="scientific">Lujinxingia vulgaris</name>
    <dbReference type="NCBI Taxonomy" id="2600176"/>
    <lineage>
        <taxon>Bacteria</taxon>
        <taxon>Deltaproteobacteria</taxon>
        <taxon>Bradymonadales</taxon>
        <taxon>Lujinxingiaceae</taxon>
        <taxon>Lujinxingia</taxon>
    </lineage>
</organism>
<dbReference type="PROSITE" id="PS51819">
    <property type="entry name" value="VOC"/>
    <property type="match status" value="1"/>
</dbReference>
<dbReference type="CDD" id="cd07814">
    <property type="entry name" value="SRPBCC_CalC_Aha1-like"/>
    <property type="match status" value="1"/>
</dbReference>
<reference evidence="3 4" key="1">
    <citation type="submission" date="2019-08" db="EMBL/GenBank/DDBJ databases">
        <title>Bradymonadales sp. TMQ2.</title>
        <authorList>
            <person name="Liang Q."/>
        </authorList>
    </citation>
    <scope>NUCLEOTIDE SEQUENCE [LARGE SCALE GENOMIC DNA]</scope>
    <source>
        <strain evidence="3 4">TMQ2</strain>
    </source>
</reference>
<dbReference type="InterPro" id="IPR029068">
    <property type="entry name" value="Glyas_Bleomycin-R_OHBP_Dase"/>
</dbReference>
<dbReference type="InterPro" id="IPR037523">
    <property type="entry name" value="VOC_core"/>
</dbReference>
<comment type="caution">
    <text evidence="3">The sequence shown here is derived from an EMBL/GenBank/DDBJ whole genome shotgun (WGS) entry which is preliminary data.</text>
</comment>
<name>A0A5C6XQ14_9DELT</name>
<dbReference type="Gene3D" id="3.30.530.20">
    <property type="match status" value="1"/>
</dbReference>
<dbReference type="SUPFAM" id="SSF55961">
    <property type="entry name" value="Bet v1-like"/>
    <property type="match status" value="1"/>
</dbReference>
<dbReference type="EMBL" id="VOSL01000025">
    <property type="protein sequence ID" value="TXD39818.1"/>
    <property type="molecule type" value="Genomic_DNA"/>
</dbReference>
<dbReference type="InterPro" id="IPR023393">
    <property type="entry name" value="START-like_dom_sf"/>
</dbReference>
<dbReference type="Gene3D" id="3.10.180.10">
    <property type="entry name" value="2,3-Dihydroxybiphenyl 1,2-Dioxygenase, domain 1"/>
    <property type="match status" value="1"/>
</dbReference>
<gene>
    <name evidence="3" type="ORF">FRC96_05985</name>
</gene>
<evidence type="ECO:0000313" key="4">
    <source>
        <dbReference type="Proteomes" id="UP000321046"/>
    </source>
</evidence>
<dbReference type="InterPro" id="IPR041581">
    <property type="entry name" value="Glyoxalase_6"/>
</dbReference>
<dbReference type="AlphaFoldDB" id="A0A5C6XQ14"/>
<sequence length="300" mass="33646">MRPTMIQLQGAVYPVRDLKRAARWYQEWLECSPAAEGRSEVRFETATGELLLVELVDGRPERNPASCGARWQTADVRAAWERLLKLGADEVEAPRMREDGVWVGIACDPFGNRLNLVEGAGAQGPLRIAASGESSRAIEVERIISAPRTRVWRAWTRQEELGAWFGSDAHVELRVGGPFEIYMLAEPAGLRGSEGCRVLSYLEERMLSFSWNAPPDHSTRDWQTRVVVELSDIDSVKAVTRVRLTHTGWPRATGDEAQNDAAPGEPDAAEWDATFAYFQRAWPRVMTSLERHLSRATGHH</sequence>
<dbReference type="SUPFAM" id="SSF54593">
    <property type="entry name" value="Glyoxalase/Bleomycin resistance protein/Dihydroxybiphenyl dioxygenase"/>
    <property type="match status" value="1"/>
</dbReference>
<dbReference type="InterPro" id="IPR013538">
    <property type="entry name" value="ASHA1/2-like_C"/>
</dbReference>
<feature type="domain" description="VOC" evidence="2">
    <location>
        <begin position="7"/>
        <end position="119"/>
    </location>
</feature>
<accession>A0A5C6XQ14</accession>
<proteinExistence type="inferred from homology"/>
<comment type="similarity">
    <text evidence="1">Belongs to the AHA1 family.</text>
</comment>